<evidence type="ECO:0000256" key="3">
    <source>
        <dbReference type="ARBA" id="ARBA00023163"/>
    </source>
</evidence>
<sequence>MNQYAPSVTLSSFQTEDKTMTYFRKLSLHPAREDFALHTHDSYEIFIFIKGNMKFVVEGSTYPLRPYDTIIIRDNEMHDIYPTGPADYERIVINISHDFFEKNNCKMYKNIFLNRPAGKNNLIPGGLVSVSEIADILPRIEKYEKEQTPACDTVKKCAMVEILHALNHMQPAADADSKPNSTVRKVIDYINQNLDGDLSLGHLSEQFFVSKYHLCRVFREHTGYTISSYITNKRLLLIRDLCRSGETISSACVSAGFSGYSSFYKAYTKAYGCSPKVGLSQADKKHPF</sequence>
<dbReference type="InterPro" id="IPR014710">
    <property type="entry name" value="RmlC-like_jellyroll"/>
</dbReference>
<proteinExistence type="predicted"/>
<dbReference type="InterPro" id="IPR003313">
    <property type="entry name" value="AraC-bd"/>
</dbReference>
<dbReference type="Gene3D" id="2.60.120.10">
    <property type="entry name" value="Jelly Rolls"/>
    <property type="match status" value="1"/>
</dbReference>
<dbReference type="SUPFAM" id="SSF51215">
    <property type="entry name" value="Regulatory protein AraC"/>
    <property type="match status" value="1"/>
</dbReference>
<gene>
    <name evidence="5" type="ORF">H8698_09855</name>
</gene>
<evidence type="ECO:0000256" key="2">
    <source>
        <dbReference type="ARBA" id="ARBA00023125"/>
    </source>
</evidence>
<comment type="caution">
    <text evidence="5">The sequence shown here is derived from an EMBL/GenBank/DDBJ whole genome shotgun (WGS) entry which is preliminary data.</text>
</comment>
<dbReference type="PANTHER" id="PTHR43280:SF34">
    <property type="entry name" value="ARAC-FAMILY TRANSCRIPTIONAL REGULATOR"/>
    <property type="match status" value="1"/>
</dbReference>
<keyword evidence="6" id="KW-1185">Reference proteome</keyword>
<dbReference type="SUPFAM" id="SSF46689">
    <property type="entry name" value="Homeodomain-like"/>
    <property type="match status" value="1"/>
</dbReference>
<dbReference type="EMBL" id="JACRSU010000003">
    <property type="protein sequence ID" value="MBC8541278.1"/>
    <property type="molecule type" value="Genomic_DNA"/>
</dbReference>
<evidence type="ECO:0000313" key="5">
    <source>
        <dbReference type="EMBL" id="MBC8541278.1"/>
    </source>
</evidence>
<dbReference type="PROSITE" id="PS01124">
    <property type="entry name" value="HTH_ARAC_FAMILY_2"/>
    <property type="match status" value="1"/>
</dbReference>
<keyword evidence="3" id="KW-0804">Transcription</keyword>
<dbReference type="PANTHER" id="PTHR43280">
    <property type="entry name" value="ARAC-FAMILY TRANSCRIPTIONAL REGULATOR"/>
    <property type="match status" value="1"/>
</dbReference>
<feature type="domain" description="HTH araC/xylS-type" evidence="4">
    <location>
        <begin position="184"/>
        <end position="281"/>
    </location>
</feature>
<dbReference type="SMART" id="SM00342">
    <property type="entry name" value="HTH_ARAC"/>
    <property type="match status" value="1"/>
</dbReference>
<evidence type="ECO:0000259" key="4">
    <source>
        <dbReference type="PROSITE" id="PS01124"/>
    </source>
</evidence>
<evidence type="ECO:0000313" key="6">
    <source>
        <dbReference type="Proteomes" id="UP000611762"/>
    </source>
</evidence>
<dbReference type="Proteomes" id="UP000611762">
    <property type="component" value="Unassembled WGS sequence"/>
</dbReference>
<organism evidence="5 6">
    <name type="scientific">Congzhengia minquanensis</name>
    <dbReference type="NCBI Taxonomy" id="2763657"/>
    <lineage>
        <taxon>Bacteria</taxon>
        <taxon>Bacillati</taxon>
        <taxon>Bacillota</taxon>
        <taxon>Clostridia</taxon>
        <taxon>Eubacteriales</taxon>
        <taxon>Oscillospiraceae</taxon>
        <taxon>Congzhengia</taxon>
    </lineage>
</organism>
<dbReference type="Gene3D" id="1.10.10.60">
    <property type="entry name" value="Homeodomain-like"/>
    <property type="match status" value="2"/>
</dbReference>
<dbReference type="RefSeq" id="WP_249313311.1">
    <property type="nucleotide sequence ID" value="NZ_JACRSU010000003.1"/>
</dbReference>
<accession>A0A926HZB5</accession>
<dbReference type="GO" id="GO:0043565">
    <property type="term" value="F:sequence-specific DNA binding"/>
    <property type="evidence" value="ECO:0007669"/>
    <property type="project" value="InterPro"/>
</dbReference>
<dbReference type="Pfam" id="PF02311">
    <property type="entry name" value="AraC_binding"/>
    <property type="match status" value="1"/>
</dbReference>
<reference evidence="5" key="1">
    <citation type="submission" date="2020-08" db="EMBL/GenBank/DDBJ databases">
        <title>Genome public.</title>
        <authorList>
            <person name="Liu C."/>
            <person name="Sun Q."/>
        </authorList>
    </citation>
    <scope>NUCLEOTIDE SEQUENCE</scope>
    <source>
        <strain evidence="5">H8</strain>
    </source>
</reference>
<name>A0A926HZB5_9FIRM</name>
<dbReference type="InterPro" id="IPR037923">
    <property type="entry name" value="HTH-like"/>
</dbReference>
<dbReference type="InterPro" id="IPR009057">
    <property type="entry name" value="Homeodomain-like_sf"/>
</dbReference>
<dbReference type="Pfam" id="PF12833">
    <property type="entry name" value="HTH_18"/>
    <property type="match status" value="1"/>
</dbReference>
<keyword evidence="1" id="KW-0805">Transcription regulation</keyword>
<evidence type="ECO:0000256" key="1">
    <source>
        <dbReference type="ARBA" id="ARBA00023015"/>
    </source>
</evidence>
<dbReference type="InterPro" id="IPR018060">
    <property type="entry name" value="HTH_AraC"/>
</dbReference>
<dbReference type="AlphaFoldDB" id="A0A926HZB5"/>
<keyword evidence="2" id="KW-0238">DNA-binding</keyword>
<dbReference type="GO" id="GO:0003700">
    <property type="term" value="F:DNA-binding transcription factor activity"/>
    <property type="evidence" value="ECO:0007669"/>
    <property type="project" value="InterPro"/>
</dbReference>
<protein>
    <submittedName>
        <fullName evidence="5">AraC family transcriptional regulator</fullName>
    </submittedName>
</protein>